<evidence type="ECO:0000313" key="3">
    <source>
        <dbReference type="EMBL" id="KAK5088315.1"/>
    </source>
</evidence>
<protein>
    <recommendedName>
        <fullName evidence="2">DUF7924 domain-containing protein</fullName>
    </recommendedName>
</protein>
<comment type="caution">
    <text evidence="3">The sequence shown here is derived from an EMBL/GenBank/DDBJ whole genome shotgun (WGS) entry which is preliminary data.</text>
</comment>
<feature type="region of interest" description="Disordered" evidence="1">
    <location>
        <begin position="353"/>
        <end position="380"/>
    </location>
</feature>
<dbReference type="InterPro" id="IPR057684">
    <property type="entry name" value="DUF7924"/>
</dbReference>
<proteinExistence type="predicted"/>
<feature type="compositionally biased region" description="Polar residues" evidence="1">
    <location>
        <begin position="491"/>
        <end position="500"/>
    </location>
</feature>
<reference evidence="3 4" key="1">
    <citation type="submission" date="2023-08" db="EMBL/GenBank/DDBJ databases">
        <title>Black Yeasts Isolated from many extreme environments.</title>
        <authorList>
            <person name="Coleine C."/>
            <person name="Stajich J.E."/>
            <person name="Selbmann L."/>
        </authorList>
    </citation>
    <scope>NUCLEOTIDE SEQUENCE [LARGE SCALE GENOMIC DNA]</scope>
    <source>
        <strain evidence="3 4">CCFEE 5910</strain>
    </source>
</reference>
<keyword evidence="4" id="KW-1185">Reference proteome</keyword>
<dbReference type="EMBL" id="JAVRRJ010000002">
    <property type="protein sequence ID" value="KAK5088315.1"/>
    <property type="molecule type" value="Genomic_DNA"/>
</dbReference>
<feature type="region of interest" description="Disordered" evidence="1">
    <location>
        <begin position="525"/>
        <end position="552"/>
    </location>
</feature>
<dbReference type="AlphaFoldDB" id="A0AAN7Y850"/>
<feature type="compositionally biased region" description="Polar residues" evidence="1">
    <location>
        <begin position="447"/>
        <end position="484"/>
    </location>
</feature>
<evidence type="ECO:0000313" key="4">
    <source>
        <dbReference type="Proteomes" id="UP001309876"/>
    </source>
</evidence>
<accession>A0AAN7Y850</accession>
<feature type="region of interest" description="Disordered" evidence="1">
    <location>
        <begin position="446"/>
        <end position="511"/>
    </location>
</feature>
<organism evidence="3 4">
    <name type="scientific">Lithohypha guttulata</name>
    <dbReference type="NCBI Taxonomy" id="1690604"/>
    <lineage>
        <taxon>Eukaryota</taxon>
        <taxon>Fungi</taxon>
        <taxon>Dikarya</taxon>
        <taxon>Ascomycota</taxon>
        <taxon>Pezizomycotina</taxon>
        <taxon>Eurotiomycetes</taxon>
        <taxon>Chaetothyriomycetidae</taxon>
        <taxon>Chaetothyriales</taxon>
        <taxon>Trichomeriaceae</taxon>
        <taxon>Lithohypha</taxon>
    </lineage>
</organism>
<sequence length="634" mass="69789">MFEQKAVRSSLERGNRSSIFTSNVQDRRNLWWKAFRKTVLEPRSIGILENPMTDKVPAEVLNLVEQKCQYLERHEQQALQFVDAVSHGRGFGSSALFPSEILPAVSDNHLARNLEPTFDQQTLPSQEDSFRIPVFEIPNPCPGLVSGFPQTAFDEDEFRELPTHAAASGIISDCSRGRSHPDPAVYTPFLLLERTYGNAKHEIECAMNYCAMNGTAALNSINMVYESAWSDRVARPVRDPVVFSCIIDNDLGIINHHWMSEGGFFVAPLCKFDFRDLEHFMHFLAWIEAIEEWATTCFLPDLQRALRVVCELKAAGYAVGPAKASLSPMSIDKKQDKLSRSMKEAFDNIPWKGERSRRTPLGVTSAMPIPAPPDPKNEELKSSEQEFLAPTDVAPMTKRKKSSLGLSLVKSAGLSKGANSAKETRSIGSAGLEVNESPAVSVWTMPLPQNNSGKSPGIATSTVSMKSPAESTVSIQSKRSFTSLRNRKIKSPSTPDSSFGASPKGSKFKSKISNSLGMIKEHTLTRPKYSDNSAPSSAKDHPPMPTPAYDKKRFDIRTPKPILPENPMSSISETLHNRSMSESVNTSQAFNGSGVMDKSIAAAAYNASHPLPLRQWAKSPTIANTTTTTLEARG</sequence>
<name>A0AAN7Y850_9EURO</name>
<evidence type="ECO:0000256" key="1">
    <source>
        <dbReference type="SAM" id="MobiDB-lite"/>
    </source>
</evidence>
<dbReference type="Proteomes" id="UP001309876">
    <property type="component" value="Unassembled WGS sequence"/>
</dbReference>
<dbReference type="Pfam" id="PF25545">
    <property type="entry name" value="DUF7924"/>
    <property type="match status" value="1"/>
</dbReference>
<evidence type="ECO:0000259" key="2">
    <source>
        <dbReference type="Pfam" id="PF25545"/>
    </source>
</evidence>
<gene>
    <name evidence="3" type="ORF">LTR05_002532</name>
</gene>
<feature type="domain" description="DUF7924" evidence="2">
    <location>
        <begin position="132"/>
        <end position="296"/>
    </location>
</feature>